<dbReference type="GO" id="GO:0051213">
    <property type="term" value="F:dioxygenase activity"/>
    <property type="evidence" value="ECO:0007669"/>
    <property type="project" value="UniProtKB-KW"/>
</dbReference>
<dbReference type="EMBL" id="JAQOSQ010000023">
    <property type="protein sequence ID" value="MDJ1184948.1"/>
    <property type="molecule type" value="Genomic_DNA"/>
</dbReference>
<dbReference type="SUPFAM" id="SSF50022">
    <property type="entry name" value="ISP domain"/>
    <property type="match status" value="1"/>
</dbReference>
<keyword evidence="8" id="KW-1185">Reference proteome</keyword>
<evidence type="ECO:0000256" key="3">
    <source>
        <dbReference type="ARBA" id="ARBA00023002"/>
    </source>
</evidence>
<sequence length="353" mass="40568">MSELLHNFWYTIAFGKDLKPGQMLSKRLLGEPIVIGRHKDGRVFALRNICPHRGIPFSHGWVEDNDVRCCYHGWCFNTQNGTCSEIPSLTEYDGVDISRIQVPAYPCREVQGNIWVYVPQSVSDLLTLDRSQLPEIPIIPELGDRAPAVYETTIFPCHIDHAIIGLMDPAHGPYVHDAWWWRSGPKRRKPKLKEKQYEPVPLGFRLAPYVMPQSAKPYKILGNKVAIEIIFQLPGVRFEVLNGDRHQACAFTAITPLDETKCEVFQSLYWTVPGLSLIKPIVYLMVSQFLGQDRDVVIKQQEGLADDPNLMLIGDADAQARWYFRLKREYLQSQKENRPFQNPIEPTILRWQS</sequence>
<keyword evidence="5" id="KW-0411">Iron-sulfur</keyword>
<dbReference type="SUPFAM" id="SSF55961">
    <property type="entry name" value="Bet v1-like"/>
    <property type="match status" value="1"/>
</dbReference>
<dbReference type="RefSeq" id="WP_283759603.1">
    <property type="nucleotide sequence ID" value="NZ_JAQOSQ010000023.1"/>
</dbReference>
<dbReference type="InterPro" id="IPR015881">
    <property type="entry name" value="ARHD_Rieske_2Fe_2S"/>
</dbReference>
<dbReference type="Proteomes" id="UP001232992">
    <property type="component" value="Unassembled WGS sequence"/>
</dbReference>
<dbReference type="CDD" id="cd03469">
    <property type="entry name" value="Rieske_RO_Alpha_N"/>
    <property type="match status" value="1"/>
</dbReference>
<evidence type="ECO:0000313" key="8">
    <source>
        <dbReference type="Proteomes" id="UP001232992"/>
    </source>
</evidence>
<dbReference type="InterPro" id="IPR017941">
    <property type="entry name" value="Rieske_2Fe-2S"/>
</dbReference>
<evidence type="ECO:0000256" key="5">
    <source>
        <dbReference type="ARBA" id="ARBA00023014"/>
    </source>
</evidence>
<keyword evidence="3" id="KW-0560">Oxidoreductase</keyword>
<dbReference type="PROSITE" id="PS00570">
    <property type="entry name" value="RING_HYDROXYL_ALPHA"/>
    <property type="match status" value="1"/>
</dbReference>
<dbReference type="PANTHER" id="PTHR21266:SF60">
    <property type="entry name" value="3-KETOSTEROID-9-ALPHA-MONOOXYGENASE, OXYGENASE COMPONENT"/>
    <property type="match status" value="1"/>
</dbReference>
<name>A0ABT7C0G5_9CYAN</name>
<keyword evidence="2" id="KW-0479">Metal-binding</keyword>
<evidence type="ECO:0000256" key="1">
    <source>
        <dbReference type="ARBA" id="ARBA00022714"/>
    </source>
</evidence>
<dbReference type="Gene3D" id="2.102.10.10">
    <property type="entry name" value="Rieske [2Fe-2S] iron-sulphur domain"/>
    <property type="match status" value="1"/>
</dbReference>
<keyword evidence="1" id="KW-0001">2Fe-2S</keyword>
<dbReference type="PANTHER" id="PTHR21266">
    <property type="entry name" value="IRON-SULFUR DOMAIN CONTAINING PROTEIN"/>
    <property type="match status" value="1"/>
</dbReference>
<evidence type="ECO:0000256" key="2">
    <source>
        <dbReference type="ARBA" id="ARBA00022723"/>
    </source>
</evidence>
<reference evidence="7 8" key="1">
    <citation type="submission" date="2023-01" db="EMBL/GenBank/DDBJ databases">
        <title>Novel diversity within Roseofilum (Cyanobacteria; Desertifilaceae) from marine benthic mats with descriptions of four novel species.</title>
        <authorList>
            <person name="Wang Y."/>
            <person name="Berthold D.E."/>
            <person name="Hu J."/>
            <person name="Lefler F.W."/>
            <person name="Laughinghouse H.D. IV."/>
        </authorList>
    </citation>
    <scope>NUCLEOTIDE SEQUENCE [LARGE SCALE GENOMIC DNA]</scope>
    <source>
        <strain evidence="7 8">BLCC-M143</strain>
    </source>
</reference>
<dbReference type="InterPro" id="IPR050584">
    <property type="entry name" value="Cholesterol_7-desaturase"/>
</dbReference>
<dbReference type="Pfam" id="PF00355">
    <property type="entry name" value="Rieske"/>
    <property type="match status" value="1"/>
</dbReference>
<evidence type="ECO:0000256" key="4">
    <source>
        <dbReference type="ARBA" id="ARBA00023004"/>
    </source>
</evidence>
<dbReference type="Gene3D" id="3.90.380.10">
    <property type="entry name" value="Naphthalene 1,2-dioxygenase Alpha Subunit, Chain A, domain 1"/>
    <property type="match status" value="1"/>
</dbReference>
<dbReference type="InterPro" id="IPR036922">
    <property type="entry name" value="Rieske_2Fe-2S_sf"/>
</dbReference>
<organism evidence="7 8">
    <name type="scientific">Roseofilum casamattae BLCC-M143</name>
    <dbReference type="NCBI Taxonomy" id="3022442"/>
    <lineage>
        <taxon>Bacteria</taxon>
        <taxon>Bacillati</taxon>
        <taxon>Cyanobacteriota</taxon>
        <taxon>Cyanophyceae</taxon>
        <taxon>Desertifilales</taxon>
        <taxon>Desertifilaceae</taxon>
        <taxon>Roseofilum</taxon>
        <taxon>Roseofilum casamattae</taxon>
    </lineage>
</organism>
<comment type="caution">
    <text evidence="7">The sequence shown here is derived from an EMBL/GenBank/DDBJ whole genome shotgun (WGS) entry which is preliminary data.</text>
</comment>
<accession>A0ABT7C0G5</accession>
<feature type="domain" description="Rieske" evidence="6">
    <location>
        <begin position="10"/>
        <end position="116"/>
    </location>
</feature>
<dbReference type="PROSITE" id="PS51296">
    <property type="entry name" value="RIESKE"/>
    <property type="match status" value="1"/>
</dbReference>
<keyword evidence="7" id="KW-0223">Dioxygenase</keyword>
<gene>
    <name evidence="7" type="ORF">PMH09_17305</name>
</gene>
<evidence type="ECO:0000259" key="6">
    <source>
        <dbReference type="PROSITE" id="PS51296"/>
    </source>
</evidence>
<evidence type="ECO:0000313" key="7">
    <source>
        <dbReference type="EMBL" id="MDJ1184948.1"/>
    </source>
</evidence>
<keyword evidence="4" id="KW-0408">Iron</keyword>
<protein>
    <submittedName>
        <fullName evidence="7">Aromatic ring-hydroxylating dioxygenase subunit alpha</fullName>
    </submittedName>
</protein>
<proteinExistence type="predicted"/>